<comment type="function">
    <text evidence="13">Transports dicarboxylates across the inner membranes of mitochondria by a counter-exchange mechanism. Can transport 2-oxoadipate (2-oxohexanedioate), 2-oxoglutarate, adipate (hexanedioate), glutarate, and to a lesser extent, pimelate (heptanedioate), 2-oxopimelate (2-oxoheptanedioate), 2-aminoadipate (2-aminohexanedioate), oxaloacetate, and citrate. Plays a central role in catabolism of lysine, hydroxylysine, and tryptophan, by transporting common metabolite intermediates (such as 2-oxoadipate) into the mitochondria, where it is converted into acetyl-CoA and can enter the citric acid (TCA) cycle.</text>
</comment>
<proteinExistence type="inferred from homology"/>
<evidence type="ECO:0000256" key="1">
    <source>
        <dbReference type="ARBA" id="ARBA00004448"/>
    </source>
</evidence>
<evidence type="ECO:0000256" key="12">
    <source>
        <dbReference type="ARBA" id="ARBA00041874"/>
    </source>
</evidence>
<evidence type="ECO:0000256" key="18">
    <source>
        <dbReference type="ARBA" id="ARBA00048920"/>
    </source>
</evidence>
<dbReference type="InterPro" id="IPR002067">
    <property type="entry name" value="MCP"/>
</dbReference>
<comment type="catalytic activity">
    <reaction evidence="17">
        <text>2-oxoheptanedioate(in) + 2-oxoglutarate(out) = 2-oxoheptanedioate(out) + 2-oxoglutarate(in)</text>
        <dbReference type="Rhea" id="RHEA:71755"/>
        <dbReference type="ChEBI" id="CHEBI:16810"/>
        <dbReference type="ChEBI" id="CHEBI:72701"/>
    </reaction>
</comment>
<protein>
    <recommendedName>
        <fullName evidence="11">Mitochondrial 2-oxodicarboxylate carrier</fullName>
    </recommendedName>
    <alternativeName>
        <fullName evidence="12">Solute carrier family 25 member 21</fullName>
    </alternativeName>
</protein>
<dbReference type="PROSITE" id="PS50920">
    <property type="entry name" value="SOLCAR"/>
    <property type="match status" value="3"/>
</dbReference>
<keyword evidence="23" id="KW-1185">Reference proteome</keyword>
<comment type="catalytic activity">
    <reaction evidence="19">
        <text>hexanedioate(in) + 2-oxoglutarate(out) = hexanedioate(out) + 2-oxoglutarate(in)</text>
        <dbReference type="Rhea" id="RHEA:71743"/>
        <dbReference type="ChEBI" id="CHEBI:16810"/>
        <dbReference type="ChEBI" id="CHEBI:17128"/>
    </reaction>
</comment>
<evidence type="ECO:0000256" key="19">
    <source>
        <dbReference type="ARBA" id="ARBA00048998"/>
    </source>
</evidence>
<evidence type="ECO:0000256" key="14">
    <source>
        <dbReference type="ARBA" id="ARBA00047537"/>
    </source>
</evidence>
<evidence type="ECO:0000256" key="11">
    <source>
        <dbReference type="ARBA" id="ARBA00039747"/>
    </source>
</evidence>
<evidence type="ECO:0000256" key="5">
    <source>
        <dbReference type="ARBA" id="ARBA00022737"/>
    </source>
</evidence>
<comment type="catalytic activity">
    <reaction evidence="10">
        <text>2-oxoadipate(in) + 2-oxoglutarate(out) = 2-oxoadipate(out) + 2-oxoglutarate(in)</text>
        <dbReference type="Rhea" id="RHEA:71739"/>
        <dbReference type="ChEBI" id="CHEBI:16810"/>
        <dbReference type="ChEBI" id="CHEBI:57499"/>
    </reaction>
</comment>
<gene>
    <name evidence="22" type="ORF">FSP39_024259</name>
</gene>
<evidence type="ECO:0000256" key="15">
    <source>
        <dbReference type="ARBA" id="ARBA00048003"/>
    </source>
</evidence>
<evidence type="ECO:0000256" key="21">
    <source>
        <dbReference type="RuleBase" id="RU000488"/>
    </source>
</evidence>
<comment type="catalytic activity">
    <reaction evidence="14">
        <text>heptanedioate(in) + 2-oxoglutarate(out) = heptanedioate(out) + 2-oxoglutarate(in)</text>
        <dbReference type="Rhea" id="RHEA:71759"/>
        <dbReference type="ChEBI" id="CHEBI:16810"/>
        <dbReference type="ChEBI" id="CHEBI:36165"/>
    </reaction>
</comment>
<evidence type="ECO:0000256" key="13">
    <source>
        <dbReference type="ARBA" id="ARBA00046087"/>
    </source>
</evidence>
<keyword evidence="7" id="KW-1133">Transmembrane helix</keyword>
<keyword evidence="3 21" id="KW-0813">Transport</keyword>
<name>A0AA88Y197_PINIB</name>
<dbReference type="Pfam" id="PF00153">
    <property type="entry name" value="Mito_carr"/>
    <property type="match status" value="3"/>
</dbReference>
<dbReference type="PANTHER" id="PTHR46356">
    <property type="entry name" value="MITOCHONDRIAL 2-OXODICARBOXYLATE CARRIER"/>
    <property type="match status" value="1"/>
</dbReference>
<evidence type="ECO:0000256" key="4">
    <source>
        <dbReference type="ARBA" id="ARBA00022692"/>
    </source>
</evidence>
<comment type="catalytic activity">
    <reaction evidence="16">
        <text>L-2-aminoadipate(in) + 2-oxoglutarate(out) = L-2-aminoadipate(out) + 2-oxoglutarate(in)</text>
        <dbReference type="Rhea" id="RHEA:71747"/>
        <dbReference type="ChEBI" id="CHEBI:16810"/>
        <dbReference type="ChEBI" id="CHEBI:58672"/>
    </reaction>
</comment>
<reference evidence="22" key="1">
    <citation type="submission" date="2019-08" db="EMBL/GenBank/DDBJ databases">
        <title>The improved chromosome-level genome for the pearl oyster Pinctada fucata martensii using PacBio sequencing and Hi-C.</title>
        <authorList>
            <person name="Zheng Z."/>
        </authorList>
    </citation>
    <scope>NUCLEOTIDE SEQUENCE</scope>
    <source>
        <strain evidence="22">ZZ-2019</strain>
        <tissue evidence="22">Adductor muscle</tissue>
    </source>
</reference>
<evidence type="ECO:0000256" key="6">
    <source>
        <dbReference type="ARBA" id="ARBA00022792"/>
    </source>
</evidence>
<dbReference type="InterPro" id="IPR018108">
    <property type="entry name" value="MCP_transmembrane"/>
</dbReference>
<dbReference type="GO" id="GO:0005743">
    <property type="term" value="C:mitochondrial inner membrane"/>
    <property type="evidence" value="ECO:0007669"/>
    <property type="project" value="UniProtKB-SubCell"/>
</dbReference>
<evidence type="ECO:0000256" key="17">
    <source>
        <dbReference type="ARBA" id="ARBA00048581"/>
    </source>
</evidence>
<dbReference type="Proteomes" id="UP001186944">
    <property type="component" value="Unassembled WGS sequence"/>
</dbReference>
<evidence type="ECO:0000256" key="9">
    <source>
        <dbReference type="ARBA" id="ARBA00023136"/>
    </source>
</evidence>
<sequence>MSTDNPVSPRVRSQRTLDLMQFASGGCAGFVEVSIMHPLDLIKTRFQIQRGPEDPNRYTSIIDCVKKMYRHEGALSFYKGIFPPLFAETPKRAVKFLTFERYKELFAYNGYLPQSAIFAFSGLCSGLTEAVVINPFEVVKVKMQADRHKFTDQKSTYATAREILRTHGFGKQGLGKGITSTLGRHGVFNMIYFGFYHNVKNYFPQSEDPTLEFLRRFLIGLIAGTTASCINIPFDVAKSRIQGPQPVPGEIKYRKCFQTIALVYREEGFFALYKGLLPKVLRLGPGGAIMMLVYEHTFEWLKENFPY</sequence>
<dbReference type="InterPro" id="IPR051752">
    <property type="entry name" value="Mito_2-oxodicarb_carrier"/>
</dbReference>
<evidence type="ECO:0000256" key="2">
    <source>
        <dbReference type="ARBA" id="ARBA00006375"/>
    </source>
</evidence>
<dbReference type="EMBL" id="VSWD01000010">
    <property type="protein sequence ID" value="KAK3091986.1"/>
    <property type="molecule type" value="Genomic_DNA"/>
</dbReference>
<dbReference type="Gene3D" id="1.50.40.10">
    <property type="entry name" value="Mitochondrial carrier domain"/>
    <property type="match status" value="1"/>
</dbReference>
<keyword evidence="8" id="KW-0496">Mitochondrion</keyword>
<feature type="repeat" description="Solcar" evidence="20">
    <location>
        <begin position="113"/>
        <end position="202"/>
    </location>
</feature>
<evidence type="ECO:0000256" key="7">
    <source>
        <dbReference type="ARBA" id="ARBA00022989"/>
    </source>
</evidence>
<dbReference type="AlphaFoldDB" id="A0AA88Y197"/>
<evidence type="ECO:0000313" key="23">
    <source>
        <dbReference type="Proteomes" id="UP001186944"/>
    </source>
</evidence>
<keyword evidence="5" id="KW-0677">Repeat</keyword>
<organism evidence="22 23">
    <name type="scientific">Pinctada imbricata</name>
    <name type="common">Atlantic pearl-oyster</name>
    <name type="synonym">Pinctada martensii</name>
    <dbReference type="NCBI Taxonomy" id="66713"/>
    <lineage>
        <taxon>Eukaryota</taxon>
        <taxon>Metazoa</taxon>
        <taxon>Spiralia</taxon>
        <taxon>Lophotrochozoa</taxon>
        <taxon>Mollusca</taxon>
        <taxon>Bivalvia</taxon>
        <taxon>Autobranchia</taxon>
        <taxon>Pteriomorphia</taxon>
        <taxon>Pterioida</taxon>
        <taxon>Pterioidea</taxon>
        <taxon>Pteriidae</taxon>
        <taxon>Pinctada</taxon>
    </lineage>
</organism>
<evidence type="ECO:0000256" key="20">
    <source>
        <dbReference type="PROSITE-ProRule" id="PRU00282"/>
    </source>
</evidence>
<keyword evidence="9 20" id="KW-0472">Membrane</keyword>
<evidence type="ECO:0000256" key="10">
    <source>
        <dbReference type="ARBA" id="ARBA00036018"/>
    </source>
</evidence>
<dbReference type="PRINTS" id="PR00926">
    <property type="entry name" value="MITOCARRIER"/>
</dbReference>
<feature type="repeat" description="Solcar" evidence="20">
    <location>
        <begin position="16"/>
        <end position="105"/>
    </location>
</feature>
<accession>A0AA88Y197</accession>
<comment type="similarity">
    <text evidence="2 21">Belongs to the mitochondrial carrier (TC 2.A.29) family.</text>
</comment>
<comment type="caution">
    <text evidence="22">The sequence shown here is derived from an EMBL/GenBank/DDBJ whole genome shotgun (WGS) entry which is preliminary data.</text>
</comment>
<comment type="catalytic activity">
    <reaction evidence="15">
        <text>citrate(in) + 2-oxoglutarate(out) = citrate(out) + 2-oxoglutarate(in)</text>
        <dbReference type="Rhea" id="RHEA:71763"/>
        <dbReference type="ChEBI" id="CHEBI:16810"/>
        <dbReference type="ChEBI" id="CHEBI:16947"/>
    </reaction>
</comment>
<dbReference type="InterPro" id="IPR023395">
    <property type="entry name" value="MCP_dom_sf"/>
</dbReference>
<dbReference type="PANTHER" id="PTHR46356:SF1">
    <property type="entry name" value="MITOCHONDRIAL 2-OXODICARBOXYLATE CARRIER"/>
    <property type="match status" value="1"/>
</dbReference>
<feature type="repeat" description="Solcar" evidence="20">
    <location>
        <begin position="211"/>
        <end position="300"/>
    </location>
</feature>
<evidence type="ECO:0000256" key="3">
    <source>
        <dbReference type="ARBA" id="ARBA00022448"/>
    </source>
</evidence>
<evidence type="ECO:0000256" key="16">
    <source>
        <dbReference type="ARBA" id="ARBA00048303"/>
    </source>
</evidence>
<keyword evidence="6" id="KW-0999">Mitochondrion inner membrane</keyword>
<dbReference type="GO" id="GO:0055085">
    <property type="term" value="P:transmembrane transport"/>
    <property type="evidence" value="ECO:0007669"/>
    <property type="project" value="InterPro"/>
</dbReference>
<dbReference type="SUPFAM" id="SSF103506">
    <property type="entry name" value="Mitochondrial carrier"/>
    <property type="match status" value="1"/>
</dbReference>
<comment type="subcellular location">
    <subcellularLocation>
        <location evidence="1">Mitochondrion inner membrane</location>
        <topology evidence="1">Multi-pass membrane protein</topology>
    </subcellularLocation>
</comment>
<keyword evidence="4 20" id="KW-0812">Transmembrane</keyword>
<comment type="catalytic activity">
    <reaction evidence="18">
        <text>glutarate(in) + 2-oxoglutarate(out) = glutarate(out) + 2-oxoglutarate(in)</text>
        <dbReference type="Rhea" id="RHEA:71751"/>
        <dbReference type="ChEBI" id="CHEBI:16810"/>
        <dbReference type="ChEBI" id="CHEBI:30921"/>
    </reaction>
</comment>
<evidence type="ECO:0000313" key="22">
    <source>
        <dbReference type="EMBL" id="KAK3091986.1"/>
    </source>
</evidence>
<evidence type="ECO:0000256" key="8">
    <source>
        <dbReference type="ARBA" id="ARBA00023128"/>
    </source>
</evidence>